<dbReference type="EMBL" id="KZ825206">
    <property type="protein sequence ID" value="PYI14661.1"/>
    <property type="molecule type" value="Genomic_DNA"/>
</dbReference>
<dbReference type="OMA" id="LMFSQGC"/>
<organism evidence="3 4">
    <name type="scientific">Aspergillus violaceofuscus (strain CBS 115571)</name>
    <dbReference type="NCBI Taxonomy" id="1450538"/>
    <lineage>
        <taxon>Eukaryota</taxon>
        <taxon>Fungi</taxon>
        <taxon>Dikarya</taxon>
        <taxon>Ascomycota</taxon>
        <taxon>Pezizomycotina</taxon>
        <taxon>Eurotiomycetes</taxon>
        <taxon>Eurotiomycetidae</taxon>
        <taxon>Eurotiales</taxon>
        <taxon>Aspergillaceae</taxon>
        <taxon>Aspergillus</taxon>
    </lineage>
</organism>
<dbReference type="AlphaFoldDB" id="A0A2V5GUL1"/>
<evidence type="ECO:0000259" key="2">
    <source>
        <dbReference type="Pfam" id="PF03959"/>
    </source>
</evidence>
<dbReference type="STRING" id="1450538.A0A2V5GUL1"/>
<protein>
    <recommendedName>
        <fullName evidence="2">Serine hydrolase domain-containing protein</fullName>
    </recommendedName>
</protein>
<dbReference type="Gene3D" id="3.40.50.1820">
    <property type="entry name" value="alpha/beta hydrolase"/>
    <property type="match status" value="1"/>
</dbReference>
<evidence type="ECO:0000313" key="3">
    <source>
        <dbReference type="EMBL" id="PYI14661.1"/>
    </source>
</evidence>
<accession>A0A2V5GUL1</accession>
<dbReference type="Proteomes" id="UP000249829">
    <property type="component" value="Unassembled WGS sequence"/>
</dbReference>
<proteinExistence type="predicted"/>
<name>A0A2V5GUL1_ASPV1</name>
<dbReference type="PANTHER" id="PTHR48070">
    <property type="entry name" value="ESTERASE OVCA2"/>
    <property type="match status" value="1"/>
</dbReference>
<dbReference type="GO" id="GO:0019748">
    <property type="term" value="P:secondary metabolic process"/>
    <property type="evidence" value="ECO:0007669"/>
    <property type="project" value="TreeGrafter"/>
</dbReference>
<evidence type="ECO:0000256" key="1">
    <source>
        <dbReference type="ARBA" id="ARBA00022801"/>
    </source>
</evidence>
<evidence type="ECO:0000313" key="4">
    <source>
        <dbReference type="Proteomes" id="UP000249829"/>
    </source>
</evidence>
<keyword evidence="4" id="KW-1185">Reference proteome</keyword>
<reference evidence="3 4" key="1">
    <citation type="submission" date="2018-02" db="EMBL/GenBank/DDBJ databases">
        <title>The genomes of Aspergillus section Nigri reveals drivers in fungal speciation.</title>
        <authorList>
            <consortium name="DOE Joint Genome Institute"/>
            <person name="Vesth T.C."/>
            <person name="Nybo J."/>
            <person name="Theobald S."/>
            <person name="Brandl J."/>
            <person name="Frisvad J.C."/>
            <person name="Nielsen K.F."/>
            <person name="Lyhne E.K."/>
            <person name="Kogle M.E."/>
            <person name="Kuo A."/>
            <person name="Riley R."/>
            <person name="Clum A."/>
            <person name="Nolan M."/>
            <person name="Lipzen A."/>
            <person name="Salamov A."/>
            <person name="Henrissat B."/>
            <person name="Wiebenga A."/>
            <person name="De vries R.P."/>
            <person name="Grigoriev I.V."/>
            <person name="Mortensen U.H."/>
            <person name="Andersen M.R."/>
            <person name="Baker S.E."/>
        </authorList>
    </citation>
    <scope>NUCLEOTIDE SEQUENCE [LARGE SCALE GENOMIC DNA]</scope>
    <source>
        <strain evidence="3 4">CBS 115571</strain>
    </source>
</reference>
<dbReference type="InterPro" id="IPR029058">
    <property type="entry name" value="AB_hydrolase_fold"/>
</dbReference>
<dbReference type="PANTHER" id="PTHR48070:SF7">
    <property type="entry name" value="SERINE HYDROLASE FSH DOMAIN-CONTAINING PROTEIN-RELATED"/>
    <property type="match status" value="1"/>
</dbReference>
<dbReference type="Pfam" id="PF03959">
    <property type="entry name" value="FSH1"/>
    <property type="match status" value="1"/>
</dbReference>
<dbReference type="GO" id="GO:0005634">
    <property type="term" value="C:nucleus"/>
    <property type="evidence" value="ECO:0007669"/>
    <property type="project" value="TreeGrafter"/>
</dbReference>
<gene>
    <name evidence="3" type="ORF">BO99DRAFT_485046</name>
</gene>
<dbReference type="InterPro" id="IPR050593">
    <property type="entry name" value="LovG"/>
</dbReference>
<dbReference type="GO" id="GO:0016787">
    <property type="term" value="F:hydrolase activity"/>
    <property type="evidence" value="ECO:0007669"/>
    <property type="project" value="UniProtKB-KW"/>
</dbReference>
<dbReference type="GO" id="GO:0005737">
    <property type="term" value="C:cytoplasm"/>
    <property type="evidence" value="ECO:0007669"/>
    <property type="project" value="TreeGrafter"/>
</dbReference>
<feature type="domain" description="Serine hydrolase" evidence="2">
    <location>
        <begin position="2"/>
        <end position="245"/>
    </location>
</feature>
<dbReference type="InterPro" id="IPR005645">
    <property type="entry name" value="FSH-like_dom"/>
</dbReference>
<dbReference type="SUPFAM" id="SSF53474">
    <property type="entry name" value="alpha/beta-Hydrolases"/>
    <property type="match status" value="1"/>
</dbReference>
<keyword evidence="1" id="KW-0378">Hydrolase</keyword>
<sequence>MKFLCLHGKGTSGAIFKSQTAALRSRLSELKIEWDFVDGFYTTEPAPGVDLFYAPPYYSWYENDTIDEIEICRQRLQQYIKANGPYDAVMTFSQGAAVASTFALLQLSEAPGQPLPFKAAIFICAGSPLRIMEQVGYEIAPQVWEKDILTRKALAAQADASAILLQGSSRWNGNNGGARESEEDIRREITPSQTVLSIPTVHVYGARDPRLSAGIQLSQTCDPAKRRMYDHGGGHEIPRTEAVTSSIAALVRWALRAGGVI</sequence>